<dbReference type="SUPFAM" id="SSF53187">
    <property type="entry name" value="Zn-dependent exopeptidases"/>
    <property type="match status" value="1"/>
</dbReference>
<evidence type="ECO:0000259" key="2">
    <source>
        <dbReference type="Pfam" id="PF04389"/>
    </source>
</evidence>
<gene>
    <name evidence="3" type="ORF">EXE58_07425</name>
</gene>
<dbReference type="Pfam" id="PF04389">
    <property type="entry name" value="Peptidase_M28"/>
    <property type="match status" value="1"/>
</dbReference>
<dbReference type="KEGG" id="nsn:EXE58_07425"/>
<feature type="domain" description="Peptidase M28" evidence="2">
    <location>
        <begin position="201"/>
        <end position="420"/>
    </location>
</feature>
<dbReference type="InterPro" id="IPR046450">
    <property type="entry name" value="PA_dom_sf"/>
</dbReference>
<keyword evidence="3" id="KW-0378">Hydrolase</keyword>
<evidence type="ECO:0000259" key="1">
    <source>
        <dbReference type="Pfam" id="PF02225"/>
    </source>
</evidence>
<evidence type="ECO:0000313" key="4">
    <source>
        <dbReference type="Proteomes" id="UP000294853"/>
    </source>
</evidence>
<dbReference type="Gene3D" id="3.40.630.10">
    <property type="entry name" value="Zn peptidases"/>
    <property type="match status" value="1"/>
</dbReference>
<dbReference type="InterPro" id="IPR003137">
    <property type="entry name" value="PA_domain"/>
</dbReference>
<feature type="domain" description="PA" evidence="1">
    <location>
        <begin position="93"/>
        <end position="178"/>
    </location>
</feature>
<dbReference type="InterPro" id="IPR007484">
    <property type="entry name" value="Peptidase_M28"/>
</dbReference>
<name>A0A4P7ILN3_9ACTN</name>
<dbReference type="InterPro" id="IPR045175">
    <property type="entry name" value="M28_fam"/>
</dbReference>
<accession>A0A4P7ILN3</accession>
<proteinExistence type="predicted"/>
<dbReference type="GO" id="GO:0006508">
    <property type="term" value="P:proteolysis"/>
    <property type="evidence" value="ECO:0007669"/>
    <property type="project" value="InterPro"/>
</dbReference>
<sequence length="459" mass="48095">MAKAVEVADVMDHLEAFQDIADSHDGNRGAGTSGYDASGAYVEDTLRAAGYDTQRQWFDFTYFEVVSSSLTVGGSPIDENVMSYSPSTPVGGVTGPLAAPAVATGCAAGDWAGFPAGSVALISRGACAFGVKAANAKTAGAVAAVVYNNEEGELHGTLGGPGDYAPATGITQADGKALLARLGETTTFEAQTVLEERSTFNVLAETDKGRDDNVVMMGAHLDSVNDGPGINDNGTGSAALLETAVQLAKANKLNNKLRFAWWGAEEHGLLGSEHYVADLKENDPAALEDIATYLNFDMVGSPNHIIGVYDADQSTYEADVDVPEGSAETEDVLTDWFDSQDQAWVDTPFSGRSDYAAFIDAGIPSSGLFTGADDVKTEEQEDLFGGTAGIILDPNYHTPEDDISNLNVDALDVMSDAIAASAILLAQDTSDINNKRSRGKSGKPGPDVVVMEHVAHHLR</sequence>
<protein>
    <submittedName>
        <fullName evidence="3">M20/M25/M40 family metallo-hydrolase</fullName>
    </submittedName>
</protein>
<dbReference type="PANTHER" id="PTHR12147">
    <property type="entry name" value="METALLOPEPTIDASE M28 FAMILY MEMBER"/>
    <property type="match status" value="1"/>
</dbReference>
<reference evidence="3 4" key="1">
    <citation type="submission" date="2019-03" db="EMBL/GenBank/DDBJ databases">
        <title>Three New Species of Nocardioides, Nocardioides euryhalodurans sp. nov., Nocardioides seonyuensis sp. nov. and Nocardioides eburneoflavus sp. nov. Iolated from Soil.</title>
        <authorList>
            <person name="Roh S.G."/>
            <person name="Lee C."/>
            <person name="Kim M.-K."/>
            <person name="Kim S.B."/>
        </authorList>
    </citation>
    <scope>NUCLEOTIDE SEQUENCE [LARGE SCALE GENOMIC DNA]</scope>
    <source>
        <strain evidence="3 4">MMS17-SY207-3</strain>
    </source>
</reference>
<dbReference type="SUPFAM" id="SSF52025">
    <property type="entry name" value="PA domain"/>
    <property type="match status" value="1"/>
</dbReference>
<dbReference type="Proteomes" id="UP000294853">
    <property type="component" value="Chromosome"/>
</dbReference>
<dbReference type="EMBL" id="CP038436">
    <property type="protein sequence ID" value="QBX57507.1"/>
    <property type="molecule type" value="Genomic_DNA"/>
</dbReference>
<dbReference type="GO" id="GO:0008235">
    <property type="term" value="F:metalloexopeptidase activity"/>
    <property type="evidence" value="ECO:0007669"/>
    <property type="project" value="InterPro"/>
</dbReference>
<organism evidence="3 4">
    <name type="scientific">Nocardioides seonyuensis</name>
    <dbReference type="NCBI Taxonomy" id="2518371"/>
    <lineage>
        <taxon>Bacteria</taxon>
        <taxon>Bacillati</taxon>
        <taxon>Actinomycetota</taxon>
        <taxon>Actinomycetes</taxon>
        <taxon>Propionibacteriales</taxon>
        <taxon>Nocardioidaceae</taxon>
        <taxon>Nocardioides</taxon>
    </lineage>
</organism>
<dbReference type="AlphaFoldDB" id="A0A4P7ILN3"/>
<dbReference type="Pfam" id="PF02225">
    <property type="entry name" value="PA"/>
    <property type="match status" value="1"/>
</dbReference>
<dbReference type="PANTHER" id="PTHR12147:SF26">
    <property type="entry name" value="PEPTIDASE M28 DOMAIN-CONTAINING PROTEIN"/>
    <property type="match status" value="1"/>
</dbReference>
<dbReference type="OrthoDB" id="345880at2"/>
<evidence type="ECO:0000313" key="3">
    <source>
        <dbReference type="EMBL" id="QBX57507.1"/>
    </source>
</evidence>
<dbReference type="Gene3D" id="3.50.30.30">
    <property type="match status" value="1"/>
</dbReference>
<keyword evidence="4" id="KW-1185">Reference proteome</keyword>